<evidence type="ECO:0000256" key="1">
    <source>
        <dbReference type="SAM" id="SignalP"/>
    </source>
</evidence>
<sequence>MQQLFRRIACLVLALISSLSITASARTSPAPVPQAPPPAATVTAEVIAPALWKLSDEDTTIWLFGTIHALPEGVDWFHGPIREAFDGSQELVTEITDADPTEMQQLVLKHAVLPQGQSLRGMLTPAQKAAYEKQLGGLGLPLQAFDGYEPWYAAVALSTLPLMRTGYDPKFGVEQVLDARAKELGRKHSGLETPAFQIGLFDSLPMEAQKRYFADVVEQLPTVAEQLGQMVAAWRRGDADTLAHLMNDEEDDPALIEMLLVNRNKAWAQWVKQRLDQPGTVFVAVGAGHLAGPGSLQEQLAAQGFKTTRVQ</sequence>
<keyword evidence="3" id="KW-1185">Reference proteome</keyword>
<name>A0ABU8RS36_9SPHN</name>
<reference evidence="2 3" key="1">
    <citation type="submission" date="2024-03" db="EMBL/GenBank/DDBJ databases">
        <authorList>
            <person name="Jo J.-H."/>
        </authorList>
    </citation>
    <scope>NUCLEOTIDE SEQUENCE [LARGE SCALE GENOMIC DNA]</scope>
    <source>
        <strain evidence="2 3">PS1R-30</strain>
    </source>
</reference>
<dbReference type="CDD" id="cd14789">
    <property type="entry name" value="Tiki"/>
    <property type="match status" value="1"/>
</dbReference>
<dbReference type="Pfam" id="PF01963">
    <property type="entry name" value="TraB_PrgY_gumN"/>
    <property type="match status" value="1"/>
</dbReference>
<dbReference type="RefSeq" id="WP_339585828.1">
    <property type="nucleotide sequence ID" value="NZ_JBBHJZ010000001.1"/>
</dbReference>
<comment type="caution">
    <text evidence="2">The sequence shown here is derived from an EMBL/GenBank/DDBJ whole genome shotgun (WGS) entry which is preliminary data.</text>
</comment>
<feature type="signal peptide" evidence="1">
    <location>
        <begin position="1"/>
        <end position="25"/>
    </location>
</feature>
<gene>
    <name evidence="2" type="ORF">WG901_04590</name>
</gene>
<evidence type="ECO:0000313" key="3">
    <source>
        <dbReference type="Proteomes" id="UP001361239"/>
    </source>
</evidence>
<proteinExistence type="predicted"/>
<accession>A0ABU8RS36</accession>
<protein>
    <submittedName>
        <fullName evidence="2">TraB/GumN family protein</fullName>
    </submittedName>
</protein>
<dbReference type="EMBL" id="JBBHJZ010000001">
    <property type="protein sequence ID" value="MEJ5975899.1"/>
    <property type="molecule type" value="Genomic_DNA"/>
</dbReference>
<dbReference type="InterPro" id="IPR002816">
    <property type="entry name" value="TraB/PrgY/GumN_fam"/>
</dbReference>
<feature type="chain" id="PRO_5046081105" evidence="1">
    <location>
        <begin position="26"/>
        <end position="311"/>
    </location>
</feature>
<evidence type="ECO:0000313" key="2">
    <source>
        <dbReference type="EMBL" id="MEJ5975899.1"/>
    </source>
</evidence>
<dbReference type="Proteomes" id="UP001361239">
    <property type="component" value="Unassembled WGS sequence"/>
</dbReference>
<dbReference type="PANTHER" id="PTHR40590">
    <property type="entry name" value="CYTOPLASMIC PROTEIN-RELATED"/>
    <property type="match status" value="1"/>
</dbReference>
<keyword evidence="1" id="KW-0732">Signal</keyword>
<dbReference type="InterPro" id="IPR047111">
    <property type="entry name" value="YbaP-like"/>
</dbReference>
<organism evidence="2 3">
    <name type="scientific">Novosphingobium anseongense</name>
    <dbReference type="NCBI Taxonomy" id="3133436"/>
    <lineage>
        <taxon>Bacteria</taxon>
        <taxon>Pseudomonadati</taxon>
        <taxon>Pseudomonadota</taxon>
        <taxon>Alphaproteobacteria</taxon>
        <taxon>Sphingomonadales</taxon>
        <taxon>Sphingomonadaceae</taxon>
        <taxon>Novosphingobium</taxon>
    </lineage>
</organism>
<dbReference type="PANTHER" id="PTHR40590:SF1">
    <property type="entry name" value="CYTOPLASMIC PROTEIN"/>
    <property type="match status" value="1"/>
</dbReference>